<evidence type="ECO:0000256" key="1">
    <source>
        <dbReference type="SAM" id="Coils"/>
    </source>
</evidence>
<reference evidence="2" key="1">
    <citation type="journal article" date="2020" name="New Phytol.">
        <title>Comparative genomics reveals dynamic genome evolution in host specialist ectomycorrhizal fungi.</title>
        <authorList>
            <person name="Lofgren L.A."/>
            <person name="Nguyen N.H."/>
            <person name="Vilgalys R."/>
            <person name="Ruytinx J."/>
            <person name="Liao H.L."/>
            <person name="Branco S."/>
            <person name="Kuo A."/>
            <person name="LaButti K."/>
            <person name="Lipzen A."/>
            <person name="Andreopoulos W."/>
            <person name="Pangilinan J."/>
            <person name="Riley R."/>
            <person name="Hundley H."/>
            <person name="Na H."/>
            <person name="Barry K."/>
            <person name="Grigoriev I.V."/>
            <person name="Stajich J.E."/>
            <person name="Kennedy P.G."/>
        </authorList>
    </citation>
    <scope>NUCLEOTIDE SEQUENCE</scope>
    <source>
        <strain evidence="2">DOB743</strain>
    </source>
</reference>
<evidence type="ECO:0000313" key="3">
    <source>
        <dbReference type="Proteomes" id="UP000714275"/>
    </source>
</evidence>
<organism evidence="2 3">
    <name type="scientific">Suillus placidus</name>
    <dbReference type="NCBI Taxonomy" id="48579"/>
    <lineage>
        <taxon>Eukaryota</taxon>
        <taxon>Fungi</taxon>
        <taxon>Dikarya</taxon>
        <taxon>Basidiomycota</taxon>
        <taxon>Agaricomycotina</taxon>
        <taxon>Agaricomycetes</taxon>
        <taxon>Agaricomycetidae</taxon>
        <taxon>Boletales</taxon>
        <taxon>Suillineae</taxon>
        <taxon>Suillaceae</taxon>
        <taxon>Suillus</taxon>
    </lineage>
</organism>
<feature type="coiled-coil region" evidence="1">
    <location>
        <begin position="174"/>
        <end position="201"/>
    </location>
</feature>
<sequence>MIVGPAPKMGMPYVEILLAPKASGKVAGGLQEDTNADSTLLATMPAMSPWQCAPAATALKTSAAAKDRLPPPRAEDLLLIEPGQSLAAGPPSQLLMINEATEGDVAATNTTTTTTTATITAAPATAPATTAPIVTVHDPAPDSQIVLALKEDLAVLQTMVASLVERVSTGEQLLQEANRCIAEQEANAKLLADQVADLQQQEALPVIMRTDAAQTPV</sequence>
<keyword evidence="3" id="KW-1185">Reference proteome</keyword>
<dbReference type="AlphaFoldDB" id="A0A9P7CX82"/>
<accession>A0A9P7CX82</accession>
<dbReference type="EMBL" id="JABBWD010000067">
    <property type="protein sequence ID" value="KAG1770160.1"/>
    <property type="molecule type" value="Genomic_DNA"/>
</dbReference>
<dbReference type="Proteomes" id="UP000714275">
    <property type="component" value="Unassembled WGS sequence"/>
</dbReference>
<name>A0A9P7CX82_9AGAM</name>
<keyword evidence="1" id="KW-0175">Coiled coil</keyword>
<evidence type="ECO:0000313" key="2">
    <source>
        <dbReference type="EMBL" id="KAG1770160.1"/>
    </source>
</evidence>
<comment type="caution">
    <text evidence="2">The sequence shown here is derived from an EMBL/GenBank/DDBJ whole genome shotgun (WGS) entry which is preliminary data.</text>
</comment>
<gene>
    <name evidence="2" type="ORF">EV702DRAFT_1202570</name>
</gene>
<dbReference type="OrthoDB" id="2693238at2759"/>
<protein>
    <submittedName>
        <fullName evidence="2">Uncharacterized protein</fullName>
    </submittedName>
</protein>
<proteinExistence type="predicted"/>